<evidence type="ECO:0000256" key="3">
    <source>
        <dbReference type="ARBA" id="ARBA00022989"/>
    </source>
</evidence>
<feature type="transmembrane region" description="Helical" evidence="5">
    <location>
        <begin position="101"/>
        <end position="119"/>
    </location>
</feature>
<name>A0A523UPL5_UNCT6</name>
<comment type="subcellular location">
    <subcellularLocation>
        <location evidence="1">Membrane</location>
        <topology evidence="1">Multi-pass membrane protein</topology>
    </subcellularLocation>
</comment>
<keyword evidence="4 5" id="KW-0472">Membrane</keyword>
<comment type="caution">
    <text evidence="7">The sequence shown here is derived from an EMBL/GenBank/DDBJ whole genome shotgun (WGS) entry which is preliminary data.</text>
</comment>
<evidence type="ECO:0000256" key="1">
    <source>
        <dbReference type="ARBA" id="ARBA00004141"/>
    </source>
</evidence>
<dbReference type="Pfam" id="PF07291">
    <property type="entry name" value="MauE"/>
    <property type="match status" value="1"/>
</dbReference>
<keyword evidence="2 5" id="KW-0812">Transmembrane</keyword>
<feature type="transmembrane region" description="Helical" evidence="5">
    <location>
        <begin position="139"/>
        <end position="158"/>
    </location>
</feature>
<evidence type="ECO:0000256" key="5">
    <source>
        <dbReference type="SAM" id="Phobius"/>
    </source>
</evidence>
<sequence length="176" mass="19896">MEECRLSHRRRASRAGGRVRPIATLIKSDITALLFRLIVGVVFIYASIYKIAEPELFAKSISYYKALPIELVNIMAIIMPWLELFTGTMLILGVFSRSNSFLIAVMLAIFIVAITQALVRGIDISCGCFRSEGGEKVGLGILIRDIIWLLMLVQIMRYDSRRFSLVRLLPKRAKES</sequence>
<dbReference type="PANTHER" id="PTHR33452">
    <property type="entry name" value="OXIDOREDUCTASE CATD-RELATED"/>
    <property type="match status" value="1"/>
</dbReference>
<evidence type="ECO:0000256" key="2">
    <source>
        <dbReference type="ARBA" id="ARBA00022692"/>
    </source>
</evidence>
<accession>A0A523UPL5</accession>
<organism evidence="7 8">
    <name type="scientific">candidate division TA06 bacterium</name>
    <dbReference type="NCBI Taxonomy" id="2250710"/>
    <lineage>
        <taxon>Bacteria</taxon>
        <taxon>Bacteria division TA06</taxon>
    </lineage>
</organism>
<reference evidence="7 8" key="1">
    <citation type="submission" date="2019-03" db="EMBL/GenBank/DDBJ databases">
        <title>Metabolic potential of uncultured bacteria and archaea associated with petroleum seepage in deep-sea sediments.</title>
        <authorList>
            <person name="Dong X."/>
            <person name="Hubert C."/>
        </authorList>
    </citation>
    <scope>NUCLEOTIDE SEQUENCE [LARGE SCALE GENOMIC DNA]</scope>
    <source>
        <strain evidence="7">E44_bin18</strain>
    </source>
</reference>
<gene>
    <name evidence="7" type="ORF">E3J62_10595</name>
</gene>
<feature type="transmembrane region" description="Helical" evidence="5">
    <location>
        <begin position="72"/>
        <end position="94"/>
    </location>
</feature>
<feature type="transmembrane region" description="Helical" evidence="5">
    <location>
        <begin position="33"/>
        <end position="52"/>
    </location>
</feature>
<dbReference type="Proteomes" id="UP000315525">
    <property type="component" value="Unassembled WGS sequence"/>
</dbReference>
<dbReference type="PANTHER" id="PTHR33452:SF1">
    <property type="entry name" value="INNER MEMBRANE PROTEIN YPHA-RELATED"/>
    <property type="match status" value="1"/>
</dbReference>
<evidence type="ECO:0000313" key="8">
    <source>
        <dbReference type="Proteomes" id="UP000315525"/>
    </source>
</evidence>
<dbReference type="GO" id="GO:0030416">
    <property type="term" value="P:methylamine metabolic process"/>
    <property type="evidence" value="ECO:0007669"/>
    <property type="project" value="InterPro"/>
</dbReference>
<dbReference type="AlphaFoldDB" id="A0A523UPL5"/>
<keyword evidence="3 5" id="KW-1133">Transmembrane helix</keyword>
<dbReference type="InterPro" id="IPR009908">
    <property type="entry name" value="Methylamine_util_MauE"/>
</dbReference>
<evidence type="ECO:0000313" key="7">
    <source>
        <dbReference type="EMBL" id="TET44395.1"/>
    </source>
</evidence>
<dbReference type="EMBL" id="SOJN01000127">
    <property type="protein sequence ID" value="TET44395.1"/>
    <property type="molecule type" value="Genomic_DNA"/>
</dbReference>
<feature type="domain" description="Methylamine utilisation protein MauE" evidence="6">
    <location>
        <begin position="30"/>
        <end position="153"/>
    </location>
</feature>
<proteinExistence type="predicted"/>
<dbReference type="GO" id="GO:0005886">
    <property type="term" value="C:plasma membrane"/>
    <property type="evidence" value="ECO:0007669"/>
    <property type="project" value="TreeGrafter"/>
</dbReference>
<dbReference type="UniPathway" id="UPA00895"/>
<dbReference type="InterPro" id="IPR051907">
    <property type="entry name" value="DoxX-like_oxidoreductase"/>
</dbReference>
<protein>
    <submittedName>
        <fullName evidence="7">DoxX family membrane protein</fullName>
    </submittedName>
</protein>
<evidence type="ECO:0000259" key="6">
    <source>
        <dbReference type="Pfam" id="PF07291"/>
    </source>
</evidence>
<evidence type="ECO:0000256" key="4">
    <source>
        <dbReference type="ARBA" id="ARBA00023136"/>
    </source>
</evidence>